<gene>
    <name evidence="7" type="primary">yheS</name>
    <name evidence="7" type="ORF">Pla163_32880</name>
</gene>
<feature type="domain" description="ABC transporter" evidence="6">
    <location>
        <begin position="4"/>
        <end position="259"/>
    </location>
</feature>
<dbReference type="InterPro" id="IPR027417">
    <property type="entry name" value="P-loop_NTPase"/>
</dbReference>
<dbReference type="OrthoDB" id="9760950at2"/>
<dbReference type="Proteomes" id="UP000319342">
    <property type="component" value="Chromosome"/>
</dbReference>
<dbReference type="InterPro" id="IPR017871">
    <property type="entry name" value="ABC_transporter-like_CS"/>
</dbReference>
<organism evidence="7 8">
    <name type="scientific">Rohdeia mirabilis</name>
    <dbReference type="NCBI Taxonomy" id="2528008"/>
    <lineage>
        <taxon>Bacteria</taxon>
        <taxon>Pseudomonadati</taxon>
        <taxon>Planctomycetota</taxon>
        <taxon>Planctomycetia</taxon>
        <taxon>Planctomycetia incertae sedis</taxon>
        <taxon>Rohdeia</taxon>
    </lineage>
</organism>
<evidence type="ECO:0000256" key="5">
    <source>
        <dbReference type="SAM" id="MobiDB-lite"/>
    </source>
</evidence>
<dbReference type="PANTHER" id="PTHR19211">
    <property type="entry name" value="ATP-BINDING TRANSPORT PROTEIN-RELATED"/>
    <property type="match status" value="1"/>
</dbReference>
<sequence>MSVLITRGLKKFFGAHEVLRGVDLAVEAGEKIGIVGRNGGGKSTLLRICAGLDSTETGEIIVPRNTRVGYVAQRPEFEPGQLALAYVEEGLSEVKDLLAESSRLEHDLATLDGDALDRAVMRFGEVTERIDFLDGWNAERQAEVVLDGIGLSRDLWQREARTLSGGEKARVAMARELVRRPDLLMLDEPTNHLDLEGIEWLENYLLEFPGALLLISHDRRMLDRVVTNILELEWGQVRRFPGNYHKYVQLREERFASELRAYEIQRDRIKKEEQFIKKHMGSQRTAEAKGRQKKLEHVVRLKRPYNDVRTPVLRIGEVERSGEVVLKTENLAIGYGDNPLHEGLEVRISRGDRIALVGPNGAGKTTLMKVLAKRSTALAGEVEYGHRSNVGYFDQETSDLDKNLTPFLQMRRDHPTATDEEIRSHLALFLFRGNDVDADISKISGGERARLALARLVWLKPTWLALDEPTNHLDLAARAALEEMLSGYVGPMLCISHDRQFMDNLCTAVWELTPNGLRVFPGNYSAYRDAIVAERDGQQAAKAGRVAQASNPAPVAQNTGGGAKGNGGGDGGKQNKGGGKAVAPAKKEAPTKVRNPFKFERLEKRIMELEKERERINAELLKESTYRDPGAARDLQYRLAELERDLEDKNHEWENWE</sequence>
<dbReference type="Gene3D" id="3.40.50.300">
    <property type="entry name" value="P-loop containing nucleotide triphosphate hydrolases"/>
    <property type="match status" value="2"/>
</dbReference>
<dbReference type="InterPro" id="IPR050611">
    <property type="entry name" value="ABCF"/>
</dbReference>
<protein>
    <submittedName>
        <fullName evidence="7">Putative ABC transporter ATP-binding protein YheS</fullName>
    </submittedName>
</protein>
<dbReference type="CDD" id="cd03221">
    <property type="entry name" value="ABCF_EF-3"/>
    <property type="match status" value="2"/>
</dbReference>
<evidence type="ECO:0000259" key="6">
    <source>
        <dbReference type="PROSITE" id="PS50893"/>
    </source>
</evidence>
<dbReference type="PANTHER" id="PTHR19211:SF14">
    <property type="entry name" value="ATP-BINDING CASSETTE SUB-FAMILY F MEMBER 1"/>
    <property type="match status" value="1"/>
</dbReference>
<dbReference type="InterPro" id="IPR037118">
    <property type="entry name" value="Val-tRNA_synth_C_sf"/>
</dbReference>
<dbReference type="SUPFAM" id="SSF52540">
    <property type="entry name" value="P-loop containing nucleoside triphosphate hydrolases"/>
    <property type="match status" value="2"/>
</dbReference>
<reference evidence="7 8" key="1">
    <citation type="submission" date="2019-02" db="EMBL/GenBank/DDBJ databases">
        <title>Deep-cultivation of Planctomycetes and their phenomic and genomic characterization uncovers novel biology.</title>
        <authorList>
            <person name="Wiegand S."/>
            <person name="Jogler M."/>
            <person name="Boedeker C."/>
            <person name="Pinto D."/>
            <person name="Vollmers J."/>
            <person name="Rivas-Marin E."/>
            <person name="Kohn T."/>
            <person name="Peeters S.H."/>
            <person name="Heuer A."/>
            <person name="Rast P."/>
            <person name="Oberbeckmann S."/>
            <person name="Bunk B."/>
            <person name="Jeske O."/>
            <person name="Meyerdierks A."/>
            <person name="Storesund J.E."/>
            <person name="Kallscheuer N."/>
            <person name="Luecker S."/>
            <person name="Lage O.M."/>
            <person name="Pohl T."/>
            <person name="Merkel B.J."/>
            <person name="Hornburger P."/>
            <person name="Mueller R.-W."/>
            <person name="Bruemmer F."/>
            <person name="Labrenz M."/>
            <person name="Spormann A.M."/>
            <person name="Op den Camp H."/>
            <person name="Overmann J."/>
            <person name="Amann R."/>
            <person name="Jetten M.S.M."/>
            <person name="Mascher T."/>
            <person name="Medema M.H."/>
            <person name="Devos D.P."/>
            <person name="Kaster A.-K."/>
            <person name="Ovreas L."/>
            <person name="Rohde M."/>
            <person name="Galperin M.Y."/>
            <person name="Jogler C."/>
        </authorList>
    </citation>
    <scope>NUCLEOTIDE SEQUENCE [LARGE SCALE GENOMIC DNA]</scope>
    <source>
        <strain evidence="7 8">Pla163</strain>
    </source>
</reference>
<feature type="coiled-coil region" evidence="4">
    <location>
        <begin position="599"/>
        <end position="652"/>
    </location>
</feature>
<dbReference type="Gene3D" id="1.10.287.380">
    <property type="entry name" value="Valyl-tRNA synthetase, C-terminal domain"/>
    <property type="match status" value="1"/>
</dbReference>
<dbReference type="RefSeq" id="WP_145190824.1">
    <property type="nucleotide sequence ID" value="NZ_CP036290.1"/>
</dbReference>
<dbReference type="Pfam" id="PF12848">
    <property type="entry name" value="ABC_tran_Xtn"/>
    <property type="match status" value="1"/>
</dbReference>
<dbReference type="InterPro" id="IPR003439">
    <property type="entry name" value="ABC_transporter-like_ATP-bd"/>
</dbReference>
<dbReference type="GO" id="GO:0005524">
    <property type="term" value="F:ATP binding"/>
    <property type="evidence" value="ECO:0007669"/>
    <property type="project" value="UniProtKB-KW"/>
</dbReference>
<dbReference type="InterPro" id="IPR032781">
    <property type="entry name" value="ABC_tran_Xtn"/>
</dbReference>
<keyword evidence="8" id="KW-1185">Reference proteome</keyword>
<dbReference type="SMART" id="SM00382">
    <property type="entry name" value="AAA"/>
    <property type="match status" value="2"/>
</dbReference>
<keyword evidence="4" id="KW-0175">Coiled coil</keyword>
<feature type="region of interest" description="Disordered" evidence="5">
    <location>
        <begin position="542"/>
        <end position="590"/>
    </location>
</feature>
<keyword evidence="1" id="KW-0677">Repeat</keyword>
<dbReference type="PROSITE" id="PS50893">
    <property type="entry name" value="ABC_TRANSPORTER_2"/>
    <property type="match status" value="2"/>
</dbReference>
<evidence type="ECO:0000313" key="8">
    <source>
        <dbReference type="Proteomes" id="UP000319342"/>
    </source>
</evidence>
<dbReference type="EMBL" id="CP036290">
    <property type="protein sequence ID" value="QDU86139.1"/>
    <property type="molecule type" value="Genomic_DNA"/>
</dbReference>
<evidence type="ECO:0000256" key="1">
    <source>
        <dbReference type="ARBA" id="ARBA00022737"/>
    </source>
</evidence>
<proteinExistence type="predicted"/>
<dbReference type="InterPro" id="IPR032524">
    <property type="entry name" value="ABC_tran_C"/>
</dbReference>
<dbReference type="AlphaFoldDB" id="A0A518D3W0"/>
<dbReference type="GO" id="GO:0003677">
    <property type="term" value="F:DNA binding"/>
    <property type="evidence" value="ECO:0007669"/>
    <property type="project" value="InterPro"/>
</dbReference>
<dbReference type="GO" id="GO:0016887">
    <property type="term" value="F:ATP hydrolysis activity"/>
    <property type="evidence" value="ECO:0007669"/>
    <property type="project" value="InterPro"/>
</dbReference>
<dbReference type="InterPro" id="IPR003593">
    <property type="entry name" value="AAA+_ATPase"/>
</dbReference>
<keyword evidence="2" id="KW-0547">Nucleotide-binding</keyword>
<keyword evidence="3 7" id="KW-0067">ATP-binding</keyword>
<feature type="domain" description="ABC transporter" evidence="6">
    <location>
        <begin position="326"/>
        <end position="540"/>
    </location>
</feature>
<dbReference type="PROSITE" id="PS00211">
    <property type="entry name" value="ABC_TRANSPORTER_1"/>
    <property type="match status" value="2"/>
</dbReference>
<feature type="compositionally biased region" description="Gly residues" evidence="5">
    <location>
        <begin position="559"/>
        <end position="580"/>
    </location>
</feature>
<dbReference type="Pfam" id="PF16326">
    <property type="entry name" value="ABC_tran_CTD"/>
    <property type="match status" value="1"/>
</dbReference>
<evidence type="ECO:0000256" key="3">
    <source>
        <dbReference type="ARBA" id="ARBA00022840"/>
    </source>
</evidence>
<accession>A0A518D3W0</accession>
<name>A0A518D3W0_9BACT</name>
<dbReference type="FunFam" id="3.40.50.300:FF:000011">
    <property type="entry name" value="Putative ABC transporter ATP-binding component"/>
    <property type="match status" value="1"/>
</dbReference>
<dbReference type="Pfam" id="PF00005">
    <property type="entry name" value="ABC_tran"/>
    <property type="match status" value="2"/>
</dbReference>
<evidence type="ECO:0000256" key="4">
    <source>
        <dbReference type="SAM" id="Coils"/>
    </source>
</evidence>
<evidence type="ECO:0000256" key="2">
    <source>
        <dbReference type="ARBA" id="ARBA00022741"/>
    </source>
</evidence>
<evidence type="ECO:0000313" key="7">
    <source>
        <dbReference type="EMBL" id="QDU86139.1"/>
    </source>
</evidence>